<dbReference type="PROSITE" id="PS50824">
    <property type="entry name" value="DAPIN"/>
    <property type="match status" value="1"/>
</dbReference>
<keyword evidence="3" id="KW-0175">Coiled coil</keyword>
<feature type="domain" description="Pyrin" evidence="4">
    <location>
        <begin position="1"/>
        <end position="85"/>
    </location>
</feature>
<dbReference type="Gene3D" id="1.10.533.10">
    <property type="entry name" value="Death Domain, Fas"/>
    <property type="match status" value="1"/>
</dbReference>
<dbReference type="InterPro" id="IPR032675">
    <property type="entry name" value="LRR_dom_sf"/>
</dbReference>
<evidence type="ECO:0000256" key="3">
    <source>
        <dbReference type="SAM" id="Coils"/>
    </source>
</evidence>
<dbReference type="InterPro" id="IPR004020">
    <property type="entry name" value="DAPIN"/>
</dbReference>
<dbReference type="Gene3D" id="3.80.10.10">
    <property type="entry name" value="Ribonuclease Inhibitor"/>
    <property type="match status" value="2"/>
</dbReference>
<evidence type="ECO:0000256" key="2">
    <source>
        <dbReference type="ARBA" id="ARBA00022737"/>
    </source>
</evidence>
<dbReference type="InterPro" id="IPR011029">
    <property type="entry name" value="DEATH-like_dom_sf"/>
</dbReference>
<sequence>MASASHLLKNSLYDLKKDELKEFQWHLRNDYKFPASELEKADVLDTADKMVEREKQEGAVKITLDILRKMNQNQLAEELENKFKEVASKAVGGDYSEFSNRLKNFLKQKYERILDELDLSNNDLKDSGVKLISDALKTHNCPLHTLRLSGCNVTDECCESLSSCLQSSTSLRELHLSNNDLKDSGVKLISDALKTHNCPLHTLRLSGCNVTDECCESLSSCLQSSTSLRELDLSNNDLKDSGVKLISDALKTHNCQLHTLRLFGCNVTDECCESLSSCLQSSTSLRELDLSNNDLKDSGVKLISDALKTHNCQLHTLRLFGCNVTDECCESLSSCLQSSTSLRELDLSNNDLKDSGVKLISDALKTHNCQLHTLRLFGCNVTDGCCESLSSCLQSSTSLRELDLSNNDLKDSGVKLISDALKTHNCQLHTLRCIMTQFLHSKQKMSGTLTKNVLLKF</sequence>
<evidence type="ECO:0000259" key="4">
    <source>
        <dbReference type="PROSITE" id="PS50824"/>
    </source>
</evidence>
<evidence type="ECO:0000313" key="5">
    <source>
        <dbReference type="EMBL" id="KAI7793002.1"/>
    </source>
</evidence>
<keyword evidence="1" id="KW-0433">Leucine-rich repeat</keyword>
<dbReference type="InterPro" id="IPR051261">
    <property type="entry name" value="NLR"/>
</dbReference>
<keyword evidence="6" id="KW-1185">Reference proteome</keyword>
<dbReference type="AlphaFoldDB" id="A0A9W7T943"/>
<comment type="caution">
    <text evidence="5">The sequence shown here is derived from an EMBL/GenBank/DDBJ whole genome shotgun (WGS) entry which is preliminary data.</text>
</comment>
<dbReference type="PANTHER" id="PTHR24106">
    <property type="entry name" value="NACHT, LRR AND CARD DOMAINS-CONTAINING"/>
    <property type="match status" value="1"/>
</dbReference>
<dbReference type="Pfam" id="PF02758">
    <property type="entry name" value="PYRIN"/>
    <property type="match status" value="1"/>
</dbReference>
<proteinExistence type="predicted"/>
<accession>A0A9W7T943</accession>
<protein>
    <submittedName>
        <fullName evidence="5">NACHT</fullName>
    </submittedName>
</protein>
<dbReference type="CDD" id="cd00116">
    <property type="entry name" value="LRR_RI"/>
    <property type="match status" value="1"/>
</dbReference>
<dbReference type="SUPFAM" id="SSF52047">
    <property type="entry name" value="RNI-like"/>
    <property type="match status" value="1"/>
</dbReference>
<gene>
    <name evidence="5" type="ORF">IRJ41_001658</name>
</gene>
<organism evidence="5 6">
    <name type="scientific">Triplophysa rosa</name>
    <name type="common">Cave loach</name>
    <dbReference type="NCBI Taxonomy" id="992332"/>
    <lineage>
        <taxon>Eukaryota</taxon>
        <taxon>Metazoa</taxon>
        <taxon>Chordata</taxon>
        <taxon>Craniata</taxon>
        <taxon>Vertebrata</taxon>
        <taxon>Euteleostomi</taxon>
        <taxon>Actinopterygii</taxon>
        <taxon>Neopterygii</taxon>
        <taxon>Teleostei</taxon>
        <taxon>Ostariophysi</taxon>
        <taxon>Cypriniformes</taxon>
        <taxon>Nemacheilidae</taxon>
        <taxon>Triplophysa</taxon>
    </lineage>
</organism>
<evidence type="ECO:0000313" key="6">
    <source>
        <dbReference type="Proteomes" id="UP001059041"/>
    </source>
</evidence>
<name>A0A9W7T943_TRIRA</name>
<feature type="coiled-coil region" evidence="3">
    <location>
        <begin position="69"/>
        <end position="127"/>
    </location>
</feature>
<dbReference type="SUPFAM" id="SSF47986">
    <property type="entry name" value="DEATH domain"/>
    <property type="match status" value="1"/>
</dbReference>
<dbReference type="Pfam" id="PF13516">
    <property type="entry name" value="LRR_6"/>
    <property type="match status" value="10"/>
</dbReference>
<evidence type="ECO:0000256" key="1">
    <source>
        <dbReference type="ARBA" id="ARBA00022614"/>
    </source>
</evidence>
<keyword evidence="2" id="KW-0677">Repeat</keyword>
<dbReference type="SMART" id="SM00368">
    <property type="entry name" value="LRR_RI"/>
    <property type="match status" value="11"/>
</dbReference>
<dbReference type="InterPro" id="IPR001611">
    <property type="entry name" value="Leu-rich_rpt"/>
</dbReference>
<dbReference type="CDD" id="cd08321">
    <property type="entry name" value="Pyrin_ASC-like"/>
    <property type="match status" value="1"/>
</dbReference>
<dbReference type="Proteomes" id="UP001059041">
    <property type="component" value="Linkage Group LG22"/>
</dbReference>
<dbReference type="SMART" id="SM01289">
    <property type="entry name" value="PYRIN"/>
    <property type="match status" value="1"/>
</dbReference>
<reference evidence="5" key="1">
    <citation type="submission" date="2021-02" db="EMBL/GenBank/DDBJ databases">
        <title>Comparative genomics reveals that relaxation of natural selection precedes convergent phenotypic evolution of cavefish.</title>
        <authorList>
            <person name="Peng Z."/>
        </authorList>
    </citation>
    <scope>NUCLEOTIDE SEQUENCE</scope>
    <source>
        <tissue evidence="5">Muscle</tissue>
    </source>
</reference>
<dbReference type="FunFam" id="3.80.10.10:FF:000538">
    <property type="entry name" value="Si:ch211-127b6.2"/>
    <property type="match status" value="2"/>
</dbReference>
<dbReference type="EMBL" id="JAFHDT010000022">
    <property type="protein sequence ID" value="KAI7793002.1"/>
    <property type="molecule type" value="Genomic_DNA"/>
</dbReference>